<sequence>MRVHLIKRQTIINFTEKHNQGRISFELWLSVLKKADWDCPEDILSTFGSADLLGDGYDRVVFNIGGNKYRMICHYVFGEEEAHLFVCWLGTHAAYSHLCKSGMQYIVSDF</sequence>
<reference evidence="1 2" key="1">
    <citation type="submission" date="2018-08" db="EMBL/GenBank/DDBJ databases">
        <title>Chitinophagaceae sp. K23C18032701, a novel bacterium isolated from forest soil.</title>
        <authorList>
            <person name="Wang C."/>
        </authorList>
    </citation>
    <scope>NUCLEOTIDE SEQUENCE [LARGE SCALE GENOMIC DNA]</scope>
    <source>
        <strain evidence="1 2">K23C18032701</strain>
    </source>
</reference>
<dbReference type="OrthoDB" id="9799912at2"/>
<organism evidence="1 2">
    <name type="scientific">Deminuibacter soli</name>
    <dbReference type="NCBI Taxonomy" id="2291815"/>
    <lineage>
        <taxon>Bacteria</taxon>
        <taxon>Pseudomonadati</taxon>
        <taxon>Bacteroidota</taxon>
        <taxon>Chitinophagia</taxon>
        <taxon>Chitinophagales</taxon>
        <taxon>Chitinophagaceae</taxon>
        <taxon>Deminuibacter</taxon>
    </lineage>
</organism>
<dbReference type="GO" id="GO:0003723">
    <property type="term" value="F:RNA binding"/>
    <property type="evidence" value="ECO:0007669"/>
    <property type="project" value="InterPro"/>
</dbReference>
<evidence type="ECO:0000313" key="2">
    <source>
        <dbReference type="Proteomes" id="UP000261284"/>
    </source>
</evidence>
<comment type="caution">
    <text evidence="1">The sequence shown here is derived from an EMBL/GenBank/DDBJ whole genome shotgun (WGS) entry which is preliminary data.</text>
</comment>
<dbReference type="AlphaFoldDB" id="A0A3E1NER6"/>
<dbReference type="GO" id="GO:0110001">
    <property type="term" value="C:toxin-antitoxin complex"/>
    <property type="evidence" value="ECO:0007669"/>
    <property type="project" value="InterPro"/>
</dbReference>
<dbReference type="InterPro" id="IPR018669">
    <property type="entry name" value="Toxin_HigB"/>
</dbReference>
<gene>
    <name evidence="1" type="ORF">DXN05_19805</name>
</gene>
<dbReference type="EMBL" id="QTJU01000009">
    <property type="protein sequence ID" value="RFM26473.1"/>
    <property type="molecule type" value="Genomic_DNA"/>
</dbReference>
<evidence type="ECO:0000313" key="1">
    <source>
        <dbReference type="EMBL" id="RFM26473.1"/>
    </source>
</evidence>
<dbReference type="RefSeq" id="WP_116849026.1">
    <property type="nucleotide sequence ID" value="NZ_QTJU01000009.1"/>
</dbReference>
<protein>
    <submittedName>
        <fullName evidence="1">Type II toxin-antitoxin system HigB family toxin</fullName>
    </submittedName>
</protein>
<dbReference type="GO" id="GO:0004519">
    <property type="term" value="F:endonuclease activity"/>
    <property type="evidence" value="ECO:0007669"/>
    <property type="project" value="InterPro"/>
</dbReference>
<keyword evidence="2" id="KW-1185">Reference proteome</keyword>
<dbReference type="Pfam" id="PF09907">
    <property type="entry name" value="HigB_toxin"/>
    <property type="match status" value="1"/>
</dbReference>
<name>A0A3E1NER6_9BACT</name>
<dbReference type="Proteomes" id="UP000261284">
    <property type="component" value="Unassembled WGS sequence"/>
</dbReference>
<accession>A0A3E1NER6</accession>
<proteinExistence type="predicted"/>